<evidence type="ECO:0000256" key="7">
    <source>
        <dbReference type="PROSITE-ProRule" id="PRU00277"/>
    </source>
</evidence>
<gene>
    <name evidence="9" type="ORF">OBRU01_22006</name>
</gene>
<dbReference type="PROSITE" id="PS50059">
    <property type="entry name" value="FKBP_PPIASE"/>
    <property type="match status" value="1"/>
</dbReference>
<comment type="catalytic activity">
    <reaction evidence="1 7">
        <text>[protein]-peptidylproline (omega=180) = [protein]-peptidylproline (omega=0)</text>
        <dbReference type="Rhea" id="RHEA:16237"/>
        <dbReference type="Rhea" id="RHEA-COMP:10747"/>
        <dbReference type="Rhea" id="RHEA-COMP:10748"/>
        <dbReference type="ChEBI" id="CHEBI:83833"/>
        <dbReference type="ChEBI" id="CHEBI:83834"/>
        <dbReference type="EC" id="5.2.1.8"/>
    </reaction>
</comment>
<reference evidence="9 10" key="1">
    <citation type="journal article" date="2015" name="Genome Biol. Evol.">
        <title>The genome of winter moth (Operophtera brumata) provides a genomic perspective on sexual dimorphism and phenology.</title>
        <authorList>
            <person name="Derks M.F."/>
            <person name="Smit S."/>
            <person name="Salis L."/>
            <person name="Schijlen E."/>
            <person name="Bossers A."/>
            <person name="Mateman C."/>
            <person name="Pijl A.S."/>
            <person name="de Ridder D."/>
            <person name="Groenen M.A."/>
            <person name="Visser M.E."/>
            <person name="Megens H.J."/>
        </authorList>
    </citation>
    <scope>NUCLEOTIDE SEQUENCE [LARGE SCALE GENOMIC DNA]</scope>
    <source>
        <strain evidence="9">WM2013NL</strain>
        <tissue evidence="9">Head and thorax</tissue>
    </source>
</reference>
<evidence type="ECO:0000259" key="8">
    <source>
        <dbReference type="PROSITE" id="PS50059"/>
    </source>
</evidence>
<feature type="non-terminal residue" evidence="9">
    <location>
        <position position="235"/>
    </location>
</feature>
<evidence type="ECO:0000256" key="2">
    <source>
        <dbReference type="ARBA" id="ARBA00013194"/>
    </source>
</evidence>
<dbReference type="EC" id="5.2.1.8" evidence="2 7"/>
<dbReference type="FunFam" id="3.10.50.40:FF:000013">
    <property type="entry name" value="Peptidylprolyl isomerase"/>
    <property type="match status" value="1"/>
</dbReference>
<dbReference type="SUPFAM" id="SSF54534">
    <property type="entry name" value="FKBP-like"/>
    <property type="match status" value="1"/>
</dbReference>
<evidence type="ECO:0000313" key="9">
    <source>
        <dbReference type="EMBL" id="KOB65970.1"/>
    </source>
</evidence>
<dbReference type="SUPFAM" id="SSF48452">
    <property type="entry name" value="TPR-like"/>
    <property type="match status" value="1"/>
</dbReference>
<dbReference type="Pfam" id="PF00254">
    <property type="entry name" value="FKBP_C"/>
    <property type="match status" value="1"/>
</dbReference>
<evidence type="ECO:0000313" key="10">
    <source>
        <dbReference type="Proteomes" id="UP000037510"/>
    </source>
</evidence>
<dbReference type="InterPro" id="IPR050754">
    <property type="entry name" value="FKBP4/5/8-like"/>
</dbReference>
<evidence type="ECO:0000256" key="5">
    <source>
        <dbReference type="ARBA" id="ARBA00023110"/>
    </source>
</evidence>
<keyword evidence="6 7" id="KW-0413">Isomerase</keyword>
<dbReference type="GO" id="GO:0003755">
    <property type="term" value="F:peptidyl-prolyl cis-trans isomerase activity"/>
    <property type="evidence" value="ECO:0007669"/>
    <property type="project" value="UniProtKB-KW"/>
</dbReference>
<comment type="caution">
    <text evidence="9">The sequence shown here is derived from an EMBL/GenBank/DDBJ whole genome shotgun (WGS) entry which is preliminary data.</text>
</comment>
<dbReference type="InterPro" id="IPR046357">
    <property type="entry name" value="PPIase_dom_sf"/>
</dbReference>
<evidence type="ECO:0000256" key="1">
    <source>
        <dbReference type="ARBA" id="ARBA00000971"/>
    </source>
</evidence>
<sequence length="235" mass="26575">ELEGKLLPDGKVFDTRTVTFNLGEGSEINVCEGIERALEKFNKDEKSRITIQPKYAFKSEGNTALGVPPNSAVEYVLKLTNFEKSKELWSMEGSEKLEQAKIFKEKGTNYFKESKYPLAIKMYKRIATFVEGNELLLSAHLNLALVYLKVTPPHYFEASQHANKALKIEPNNVKGLFRLGQAMVGLGEAESAMKEFQKVAAANQIIVCRNAIQKQKQREKTMYANMFDKFAQHDA</sequence>
<accession>A0A0L7KS95</accession>
<name>A0A0L7KS95_OPEBR</name>
<evidence type="ECO:0000256" key="3">
    <source>
        <dbReference type="ARBA" id="ARBA00022737"/>
    </source>
</evidence>
<dbReference type="PANTHER" id="PTHR46512">
    <property type="entry name" value="PEPTIDYLPROLYL ISOMERASE"/>
    <property type="match status" value="1"/>
</dbReference>
<dbReference type="Proteomes" id="UP000037510">
    <property type="component" value="Unassembled WGS sequence"/>
</dbReference>
<protein>
    <recommendedName>
        <fullName evidence="2 7">peptidylprolyl isomerase</fullName>
        <ecNumber evidence="2 7">5.2.1.8</ecNumber>
    </recommendedName>
</protein>
<feature type="domain" description="PPIase FKBP-type" evidence="8">
    <location>
        <begin position="1"/>
        <end position="83"/>
    </location>
</feature>
<dbReference type="Gene3D" id="1.25.40.10">
    <property type="entry name" value="Tetratricopeptide repeat domain"/>
    <property type="match status" value="1"/>
</dbReference>
<proteinExistence type="predicted"/>
<organism evidence="9 10">
    <name type="scientific">Operophtera brumata</name>
    <name type="common">Winter moth</name>
    <name type="synonym">Phalaena brumata</name>
    <dbReference type="NCBI Taxonomy" id="104452"/>
    <lineage>
        <taxon>Eukaryota</taxon>
        <taxon>Metazoa</taxon>
        <taxon>Ecdysozoa</taxon>
        <taxon>Arthropoda</taxon>
        <taxon>Hexapoda</taxon>
        <taxon>Insecta</taxon>
        <taxon>Pterygota</taxon>
        <taxon>Neoptera</taxon>
        <taxon>Endopterygota</taxon>
        <taxon>Lepidoptera</taxon>
        <taxon>Glossata</taxon>
        <taxon>Ditrysia</taxon>
        <taxon>Geometroidea</taxon>
        <taxon>Geometridae</taxon>
        <taxon>Larentiinae</taxon>
        <taxon>Operophtera</taxon>
    </lineage>
</organism>
<dbReference type="STRING" id="104452.A0A0L7KS95"/>
<dbReference type="PANTHER" id="PTHR46512:SF9">
    <property type="entry name" value="PEPTIDYLPROLYL ISOMERASE"/>
    <property type="match status" value="1"/>
</dbReference>
<dbReference type="EMBL" id="JTDY01006489">
    <property type="protein sequence ID" value="KOB65970.1"/>
    <property type="molecule type" value="Genomic_DNA"/>
</dbReference>
<feature type="non-terminal residue" evidence="9">
    <location>
        <position position="1"/>
    </location>
</feature>
<dbReference type="AlphaFoldDB" id="A0A0L7KS95"/>
<dbReference type="InterPro" id="IPR001179">
    <property type="entry name" value="PPIase_FKBP_dom"/>
</dbReference>
<keyword evidence="5 7" id="KW-0697">Rotamase</keyword>
<dbReference type="SMART" id="SM00028">
    <property type="entry name" value="TPR"/>
    <property type="match status" value="3"/>
</dbReference>
<dbReference type="InterPro" id="IPR019734">
    <property type="entry name" value="TPR_rpt"/>
</dbReference>
<evidence type="ECO:0000256" key="4">
    <source>
        <dbReference type="ARBA" id="ARBA00022803"/>
    </source>
</evidence>
<evidence type="ECO:0000256" key="6">
    <source>
        <dbReference type="ARBA" id="ARBA00023235"/>
    </source>
</evidence>
<keyword evidence="4" id="KW-0802">TPR repeat</keyword>
<dbReference type="Gene3D" id="3.10.50.40">
    <property type="match status" value="1"/>
</dbReference>
<keyword evidence="3" id="KW-0677">Repeat</keyword>
<keyword evidence="10" id="KW-1185">Reference proteome</keyword>
<dbReference type="InterPro" id="IPR011990">
    <property type="entry name" value="TPR-like_helical_dom_sf"/>
</dbReference>